<dbReference type="InterPro" id="IPR036116">
    <property type="entry name" value="FN3_sf"/>
</dbReference>
<dbReference type="Proteomes" id="UP000189704">
    <property type="component" value="Unplaced"/>
</dbReference>
<dbReference type="OrthoDB" id="9419853at2759"/>
<evidence type="ECO:0000256" key="2">
    <source>
        <dbReference type="ARBA" id="ARBA00008280"/>
    </source>
</evidence>
<dbReference type="SMART" id="SM00060">
    <property type="entry name" value="FN3"/>
    <property type="match status" value="1"/>
</dbReference>
<evidence type="ECO:0000256" key="13">
    <source>
        <dbReference type="ARBA" id="ARBA00031280"/>
    </source>
</evidence>
<dbReference type="AlphaFoldDB" id="A0A1U7T3Q5"/>
<dbReference type="GO" id="GO:0009897">
    <property type="term" value="C:external side of plasma membrane"/>
    <property type="evidence" value="ECO:0007669"/>
    <property type="project" value="TreeGrafter"/>
</dbReference>
<reference evidence="21" key="1">
    <citation type="submission" date="2025-08" db="UniProtKB">
        <authorList>
            <consortium name="RefSeq"/>
        </authorList>
    </citation>
    <scope>IDENTIFICATION</scope>
</reference>
<keyword evidence="9" id="KW-1015">Disulfide bond</keyword>
<dbReference type="PROSITE" id="PS50853">
    <property type="entry name" value="FN3"/>
    <property type="match status" value="1"/>
</dbReference>
<dbReference type="GO" id="GO:0019976">
    <property type="term" value="F:interleukin-2 binding"/>
    <property type="evidence" value="ECO:0007669"/>
    <property type="project" value="TreeGrafter"/>
</dbReference>
<accession>A0A1U7T3Q5</accession>
<feature type="transmembrane region" description="Helical" evidence="17">
    <location>
        <begin position="248"/>
        <end position="270"/>
    </location>
</feature>
<evidence type="ECO:0000313" key="20">
    <source>
        <dbReference type="Proteomes" id="UP000189704"/>
    </source>
</evidence>
<organism evidence="20 21">
    <name type="scientific">Carlito syrichta</name>
    <name type="common">Philippine tarsier</name>
    <name type="synonym">Tarsius syrichta</name>
    <dbReference type="NCBI Taxonomy" id="1868482"/>
    <lineage>
        <taxon>Eukaryota</taxon>
        <taxon>Metazoa</taxon>
        <taxon>Chordata</taxon>
        <taxon>Craniata</taxon>
        <taxon>Vertebrata</taxon>
        <taxon>Euteleostomi</taxon>
        <taxon>Mammalia</taxon>
        <taxon>Eutheria</taxon>
        <taxon>Euarchontoglires</taxon>
        <taxon>Primates</taxon>
        <taxon>Haplorrhini</taxon>
        <taxon>Tarsiiformes</taxon>
        <taxon>Tarsiidae</taxon>
        <taxon>Carlito</taxon>
    </lineage>
</organism>
<dbReference type="CDD" id="cd00063">
    <property type="entry name" value="FN3"/>
    <property type="match status" value="1"/>
</dbReference>
<dbReference type="PANTHER" id="PTHR23037:SF30">
    <property type="entry name" value="INTERLEUKIN-2 RECEPTOR SUBUNIT BETA"/>
    <property type="match status" value="1"/>
</dbReference>
<evidence type="ECO:0000256" key="14">
    <source>
        <dbReference type="ARBA" id="ARBA00032935"/>
    </source>
</evidence>
<keyword evidence="7 17" id="KW-1133">Transmembrane helix</keyword>
<evidence type="ECO:0000256" key="17">
    <source>
        <dbReference type="SAM" id="Phobius"/>
    </source>
</evidence>
<evidence type="ECO:0000256" key="5">
    <source>
        <dbReference type="ARBA" id="ARBA00022692"/>
    </source>
</evidence>
<sequence>MAVPALSWRLPLLVLLLPLATSWATAAVNDASQLKCFYNSRANISCVWSQDEGLQGTSCNISAQSNKRLWTKNCQLLPVRQATWACNLILGDPNSQKLNSAEVVHMKVKCCEGMQCRVMVTQDFKPFENLRLMAPVALRAVHVGTHRCNITWDILQVSHYIDHNLEFQARTRSPGHSWEEAQLLALKQKQLWICLEELTPDTNYELQVRVQPQVGDFRTWSPWSQPLAFRTRPAAPRKGPLPLPWQNIIMGLSGALVFIILVYLLVNYWSIGLWLKKVLKCHIPDPSEFFSQLSSEHGGDFQKWLSSPFPSSSFSPAGLAPEISPLEVLERDKAIQLLLLQQDKVASAPASTGGHSQTSCFTNQGYFFFHLPNALEIEACQVYFTYDPCTENEPEEGGPGVPTGSPLLPLQPLSGEDDAYCTFPPGDDFLLFSPSLLSGPRPPDTALGVSGAEERLASARQEGVPGDRAPQPLGPPTPGHFQSSLEPELGEAGEEVSVPSPKEGASFPWARPPGQGQGRALNSCLTLNTDAYLSLQELQDQDPIHLA</sequence>
<feature type="region of interest" description="Disordered" evidence="16">
    <location>
        <begin position="454"/>
        <end position="522"/>
    </location>
</feature>
<dbReference type="GO" id="GO:0016064">
    <property type="term" value="P:immunoglobulin mediated immune response"/>
    <property type="evidence" value="ECO:0007669"/>
    <property type="project" value="TreeGrafter"/>
</dbReference>
<keyword evidence="11" id="KW-0325">Glycoprotein</keyword>
<keyword evidence="4" id="KW-1003">Cell membrane</keyword>
<dbReference type="RefSeq" id="XP_008054709.1">
    <property type="nucleotide sequence ID" value="XM_008056518.2"/>
</dbReference>
<evidence type="ECO:0000256" key="18">
    <source>
        <dbReference type="SAM" id="SignalP"/>
    </source>
</evidence>
<comment type="function">
    <text evidence="15">Receptor for interleukin-2. This beta subunit is involved in receptor mediated endocytosis and transduces the mitogenic signals of IL2. Probably in association with IL15RA, involved in the stimulation of neutrophil phagocytosis by IL15.</text>
</comment>
<evidence type="ECO:0000256" key="4">
    <source>
        <dbReference type="ARBA" id="ARBA00022475"/>
    </source>
</evidence>
<dbReference type="STRING" id="1868482.ENSTSYP00000021341"/>
<dbReference type="CTD" id="3560"/>
<evidence type="ECO:0000256" key="11">
    <source>
        <dbReference type="ARBA" id="ARBA00023180"/>
    </source>
</evidence>
<dbReference type="SUPFAM" id="SSF49265">
    <property type="entry name" value="Fibronectin type III"/>
    <property type="match status" value="2"/>
</dbReference>
<protein>
    <recommendedName>
        <fullName evidence="3">Interleukin-2 receptor subunit beta</fullName>
    </recommendedName>
    <alternativeName>
        <fullName evidence="14">High affinity IL-2 receptor subunit beta</fullName>
    </alternativeName>
    <alternativeName>
        <fullName evidence="13">p70-75</fullName>
    </alternativeName>
</protein>
<dbReference type="PROSITE" id="PS01355">
    <property type="entry name" value="HEMATOPO_REC_S_F1"/>
    <property type="match status" value="1"/>
</dbReference>
<evidence type="ECO:0000256" key="7">
    <source>
        <dbReference type="ARBA" id="ARBA00022989"/>
    </source>
</evidence>
<dbReference type="GeneID" id="103258838"/>
<feature type="signal peptide" evidence="18">
    <location>
        <begin position="1"/>
        <end position="26"/>
    </location>
</feature>
<feature type="domain" description="Fibronectin type-III" evidence="19">
    <location>
        <begin position="134"/>
        <end position="234"/>
    </location>
</feature>
<keyword evidence="10 21" id="KW-0675">Receptor</keyword>
<dbReference type="Gene3D" id="2.60.40.10">
    <property type="entry name" value="Immunoglobulins"/>
    <property type="match status" value="2"/>
</dbReference>
<dbReference type="Pfam" id="PF18707">
    <property type="entry name" value="IL2RB_N1"/>
    <property type="match status" value="1"/>
</dbReference>
<name>A0A1U7T3Q5_CARSF</name>
<keyword evidence="6 18" id="KW-0732">Signal</keyword>
<dbReference type="KEGG" id="csyr:103258838"/>
<evidence type="ECO:0000256" key="6">
    <source>
        <dbReference type="ARBA" id="ARBA00022729"/>
    </source>
</evidence>
<keyword evidence="20" id="KW-1185">Reference proteome</keyword>
<dbReference type="PANTHER" id="PTHR23037">
    <property type="entry name" value="CYTOKINE RECEPTOR"/>
    <property type="match status" value="1"/>
</dbReference>
<dbReference type="InterPro" id="IPR003531">
    <property type="entry name" value="Hempt_rcpt_S_F1_CS"/>
</dbReference>
<evidence type="ECO:0000256" key="1">
    <source>
        <dbReference type="ARBA" id="ARBA00004251"/>
    </source>
</evidence>
<evidence type="ECO:0000256" key="12">
    <source>
        <dbReference type="ARBA" id="ARBA00026094"/>
    </source>
</evidence>
<evidence type="ECO:0000256" key="8">
    <source>
        <dbReference type="ARBA" id="ARBA00023136"/>
    </source>
</evidence>
<evidence type="ECO:0000313" key="21">
    <source>
        <dbReference type="RefSeq" id="XP_008054709.1"/>
    </source>
</evidence>
<evidence type="ECO:0000256" key="3">
    <source>
        <dbReference type="ARBA" id="ARBA00016239"/>
    </source>
</evidence>
<comment type="similarity">
    <text evidence="2">Belongs to the type I cytokine receptor family. Type 4 subfamily.</text>
</comment>
<comment type="subcellular location">
    <subcellularLocation>
        <location evidence="1">Cell membrane</location>
        <topology evidence="1">Single-pass type I membrane protein</topology>
    </subcellularLocation>
</comment>
<dbReference type="InterPro" id="IPR040951">
    <property type="entry name" value="IL2RB_N1"/>
</dbReference>
<evidence type="ECO:0000256" key="15">
    <source>
        <dbReference type="ARBA" id="ARBA00045664"/>
    </source>
</evidence>
<evidence type="ECO:0000259" key="19">
    <source>
        <dbReference type="PROSITE" id="PS50853"/>
    </source>
</evidence>
<evidence type="ECO:0000256" key="10">
    <source>
        <dbReference type="ARBA" id="ARBA00023170"/>
    </source>
</evidence>
<keyword evidence="8 17" id="KW-0472">Membrane</keyword>
<feature type="region of interest" description="Disordered" evidence="16">
    <location>
        <begin position="391"/>
        <end position="413"/>
    </location>
</feature>
<gene>
    <name evidence="21" type="primary">IL2RB</name>
</gene>
<feature type="compositionally biased region" description="Low complexity" evidence="16">
    <location>
        <begin position="402"/>
        <end position="413"/>
    </location>
</feature>
<evidence type="ECO:0000256" key="9">
    <source>
        <dbReference type="ARBA" id="ARBA00023157"/>
    </source>
</evidence>
<dbReference type="GO" id="GO:0004896">
    <property type="term" value="F:cytokine receptor activity"/>
    <property type="evidence" value="ECO:0007669"/>
    <property type="project" value="InterPro"/>
</dbReference>
<evidence type="ECO:0000256" key="16">
    <source>
        <dbReference type="SAM" id="MobiDB-lite"/>
    </source>
</evidence>
<comment type="subunit">
    <text evidence="12">Non-covalent dimer of an alpha and a beta subunit. IL2R exists in 3 different forms: a high affinity dimer, an intermediate affinity monomer (beta subunit), and a low affinity monomer (alpha subunit). The high and intermediate affinity forms also associate with a gamma subunit. Interacts with SHB upon interleukin stimulation.</text>
</comment>
<proteinExistence type="inferred from homology"/>
<dbReference type="InterPro" id="IPR003961">
    <property type="entry name" value="FN3_dom"/>
</dbReference>
<feature type="chain" id="PRO_5010567872" description="Interleukin-2 receptor subunit beta" evidence="18">
    <location>
        <begin position="27"/>
        <end position="547"/>
    </location>
</feature>
<keyword evidence="5 17" id="KW-0812">Transmembrane</keyword>
<dbReference type="InterPro" id="IPR013783">
    <property type="entry name" value="Ig-like_fold"/>
</dbReference>